<feature type="region of interest" description="Disordered" evidence="1">
    <location>
        <begin position="1"/>
        <end position="39"/>
    </location>
</feature>
<feature type="transmembrane region" description="Helical" evidence="2">
    <location>
        <begin position="171"/>
        <end position="189"/>
    </location>
</feature>
<accession>A0A0J6YPZ9</accession>
<keyword evidence="2" id="KW-0812">Transmembrane</keyword>
<evidence type="ECO:0000313" key="3">
    <source>
        <dbReference type="EMBL" id="KMO74696.1"/>
    </source>
</evidence>
<proteinExistence type="predicted"/>
<reference evidence="3 4" key="1">
    <citation type="journal article" date="2015" name="Genome Biol. Evol.">
        <title>Characterization of Three Mycobacterium spp. with Potential Use in Bioremediation by Genome Sequencing and Comparative Genomics.</title>
        <authorList>
            <person name="Das S."/>
            <person name="Pettersson B.M."/>
            <person name="Behra P.R."/>
            <person name="Ramesh M."/>
            <person name="Dasgupta S."/>
            <person name="Bhattacharya A."/>
            <person name="Kirsebom L.A."/>
        </authorList>
    </citation>
    <scope>NUCLEOTIDE SEQUENCE [LARGE SCALE GENOMIC DNA]</scope>
    <source>
        <strain evidence="3 4">DSM 44075</strain>
    </source>
</reference>
<dbReference type="PATRIC" id="fig|1807.14.peg.3436"/>
<evidence type="ECO:0000256" key="2">
    <source>
        <dbReference type="SAM" id="Phobius"/>
    </source>
</evidence>
<evidence type="ECO:0000256" key="1">
    <source>
        <dbReference type="SAM" id="MobiDB-lite"/>
    </source>
</evidence>
<dbReference type="AlphaFoldDB" id="A0A0J6YPZ9"/>
<feature type="transmembrane region" description="Helical" evidence="2">
    <location>
        <begin position="117"/>
        <end position="139"/>
    </location>
</feature>
<dbReference type="Proteomes" id="UP000036313">
    <property type="component" value="Unassembled WGS sequence"/>
</dbReference>
<dbReference type="RefSeq" id="WP_048423999.1">
    <property type="nucleotide sequence ID" value="NZ_JYNU01000020.1"/>
</dbReference>
<feature type="transmembrane region" description="Helical" evidence="2">
    <location>
        <begin position="146"/>
        <end position="165"/>
    </location>
</feature>
<name>A0A0J6YPZ9_9MYCO</name>
<feature type="compositionally biased region" description="Basic and acidic residues" evidence="1">
    <location>
        <begin position="1"/>
        <end position="19"/>
    </location>
</feature>
<organism evidence="3 4">
    <name type="scientific">Mycolicibacterium obuense</name>
    <dbReference type="NCBI Taxonomy" id="1807"/>
    <lineage>
        <taxon>Bacteria</taxon>
        <taxon>Bacillati</taxon>
        <taxon>Actinomycetota</taxon>
        <taxon>Actinomycetes</taxon>
        <taxon>Mycobacteriales</taxon>
        <taxon>Mycobacteriaceae</taxon>
        <taxon>Mycolicibacterium</taxon>
    </lineage>
</organism>
<protein>
    <submittedName>
        <fullName evidence="3">Uncharacterized protein</fullName>
    </submittedName>
</protein>
<keyword evidence="2" id="KW-1133">Transmembrane helix</keyword>
<gene>
    <name evidence="3" type="ORF">MOBUDSM44075_03415</name>
</gene>
<feature type="transmembrane region" description="Helical" evidence="2">
    <location>
        <begin position="83"/>
        <end position="105"/>
    </location>
</feature>
<evidence type="ECO:0000313" key="4">
    <source>
        <dbReference type="Proteomes" id="UP000036313"/>
    </source>
</evidence>
<sequence length="199" mass="20456">MASDPTDRPEQHDDAETRILRRAPLNTGSQPVPESADPATSIIRRHPTGEFPAAAEPATGYLPRAQPIAVGPPHAPRVPARSAIATAVVSILSGWATAVIATNLISGWSATDPLFCVAIGFLAAISAAATIGGLIALLLRRRMGRLLVIVGAAVALLIFAGLFVAGAALPALVYGMPVLPVASIVLALLPETARWGRSG</sequence>
<dbReference type="EMBL" id="JYNU01000020">
    <property type="protein sequence ID" value="KMO74696.1"/>
    <property type="molecule type" value="Genomic_DNA"/>
</dbReference>
<keyword evidence="2" id="KW-0472">Membrane</keyword>
<comment type="caution">
    <text evidence="3">The sequence shown here is derived from an EMBL/GenBank/DDBJ whole genome shotgun (WGS) entry which is preliminary data.</text>
</comment>